<proteinExistence type="predicted"/>
<protein>
    <submittedName>
        <fullName evidence="1">Uncharacterized protein</fullName>
    </submittedName>
</protein>
<dbReference type="Proteomes" id="UP000712281">
    <property type="component" value="Unassembled WGS sequence"/>
</dbReference>
<dbReference type="EMBL" id="QGKW02002005">
    <property type="protein sequence ID" value="KAF2542802.1"/>
    <property type="molecule type" value="Genomic_DNA"/>
</dbReference>
<accession>A0A8S9GGH7</accession>
<evidence type="ECO:0000313" key="1">
    <source>
        <dbReference type="EMBL" id="KAF2542802.1"/>
    </source>
</evidence>
<gene>
    <name evidence="1" type="ORF">F2Q68_00029375</name>
</gene>
<comment type="caution">
    <text evidence="1">The sequence shown here is derived from an EMBL/GenBank/DDBJ whole genome shotgun (WGS) entry which is preliminary data.</text>
</comment>
<organism evidence="1 2">
    <name type="scientific">Brassica cretica</name>
    <name type="common">Mustard</name>
    <dbReference type="NCBI Taxonomy" id="69181"/>
    <lineage>
        <taxon>Eukaryota</taxon>
        <taxon>Viridiplantae</taxon>
        <taxon>Streptophyta</taxon>
        <taxon>Embryophyta</taxon>
        <taxon>Tracheophyta</taxon>
        <taxon>Spermatophyta</taxon>
        <taxon>Magnoliopsida</taxon>
        <taxon>eudicotyledons</taxon>
        <taxon>Gunneridae</taxon>
        <taxon>Pentapetalae</taxon>
        <taxon>rosids</taxon>
        <taxon>malvids</taxon>
        <taxon>Brassicales</taxon>
        <taxon>Brassicaceae</taxon>
        <taxon>Brassiceae</taxon>
        <taxon>Brassica</taxon>
    </lineage>
</organism>
<sequence>MERTRIRTDHGQARVWQSDYRQAKLGRYVATELEATELEATELEATELEPKLGRYVATEHERGSVATQAKLGRYVATELEPRLGRYVATEHAHSSVATRLGRCLATELEPNSVTTYRPSTYTAWSLCSDRTLPKRQYDTNPCILVYSLNSISHRPRLCYSMFPVTRSHQSNFTIKTAGSLLLSKKP</sequence>
<name>A0A8S9GGH7_BRACR</name>
<reference evidence="1" key="1">
    <citation type="submission" date="2019-12" db="EMBL/GenBank/DDBJ databases">
        <title>Genome sequencing and annotation of Brassica cretica.</title>
        <authorList>
            <person name="Studholme D.J."/>
            <person name="Sarris P.F."/>
        </authorList>
    </citation>
    <scope>NUCLEOTIDE SEQUENCE</scope>
    <source>
        <strain evidence="1">PFS-001/15</strain>
        <tissue evidence="1">Leaf</tissue>
    </source>
</reference>
<evidence type="ECO:0000313" key="2">
    <source>
        <dbReference type="Proteomes" id="UP000712281"/>
    </source>
</evidence>
<dbReference type="AlphaFoldDB" id="A0A8S9GGH7"/>